<dbReference type="InterPro" id="IPR021109">
    <property type="entry name" value="Peptidase_aspartic_dom_sf"/>
</dbReference>
<evidence type="ECO:0000256" key="4">
    <source>
        <dbReference type="ARBA" id="ARBA00022695"/>
    </source>
</evidence>
<dbReference type="InterPro" id="IPR043502">
    <property type="entry name" value="DNA/RNA_pol_sf"/>
</dbReference>
<evidence type="ECO:0000259" key="15">
    <source>
        <dbReference type="PROSITE" id="PS50879"/>
    </source>
</evidence>
<dbReference type="Gene3D" id="3.30.70.270">
    <property type="match status" value="2"/>
</dbReference>
<dbReference type="InterPro" id="IPR001584">
    <property type="entry name" value="Integrase_cat-core"/>
</dbReference>
<keyword evidence="9" id="KW-0233">DNA recombination</keyword>
<dbReference type="SUPFAM" id="SSF56672">
    <property type="entry name" value="DNA/RNA polymerases"/>
    <property type="match status" value="1"/>
</dbReference>
<dbReference type="InterPro" id="IPR036397">
    <property type="entry name" value="RNaseH_sf"/>
</dbReference>
<feature type="compositionally biased region" description="Polar residues" evidence="13">
    <location>
        <begin position="540"/>
        <end position="549"/>
    </location>
</feature>
<dbReference type="PROSITE" id="PS50879">
    <property type="entry name" value="RNASE_H_1"/>
    <property type="match status" value="1"/>
</dbReference>
<keyword evidence="10" id="KW-0511">Multifunctional enzyme</keyword>
<evidence type="ECO:0000256" key="9">
    <source>
        <dbReference type="ARBA" id="ARBA00023172"/>
    </source>
</evidence>
<evidence type="ECO:0000256" key="7">
    <source>
        <dbReference type="ARBA" id="ARBA00022801"/>
    </source>
</evidence>
<dbReference type="GO" id="GO:0003676">
    <property type="term" value="F:nucleic acid binding"/>
    <property type="evidence" value="ECO:0007669"/>
    <property type="project" value="InterPro"/>
</dbReference>
<evidence type="ECO:0000313" key="17">
    <source>
        <dbReference type="EMBL" id="CAH2221407.1"/>
    </source>
</evidence>
<gene>
    <name evidence="17" type="ORF">PECUL_23A031379</name>
</gene>
<feature type="coiled-coil region" evidence="12">
    <location>
        <begin position="214"/>
        <end position="318"/>
    </location>
</feature>
<dbReference type="Gene3D" id="3.10.20.370">
    <property type="match status" value="1"/>
</dbReference>
<keyword evidence="8" id="KW-0695">RNA-directed DNA polymerase</keyword>
<evidence type="ECO:0000259" key="16">
    <source>
        <dbReference type="PROSITE" id="PS50994"/>
    </source>
</evidence>
<feature type="domain" description="Reverse transcriptase" evidence="14">
    <location>
        <begin position="780"/>
        <end position="961"/>
    </location>
</feature>
<feature type="region of interest" description="Disordered" evidence="13">
    <location>
        <begin position="540"/>
        <end position="565"/>
    </location>
</feature>
<evidence type="ECO:0000313" key="18">
    <source>
        <dbReference type="Proteomes" id="UP001295444"/>
    </source>
</evidence>
<organism evidence="17 18">
    <name type="scientific">Pelobates cultripes</name>
    <name type="common">Western spadefoot toad</name>
    <dbReference type="NCBI Taxonomy" id="61616"/>
    <lineage>
        <taxon>Eukaryota</taxon>
        <taxon>Metazoa</taxon>
        <taxon>Chordata</taxon>
        <taxon>Craniata</taxon>
        <taxon>Vertebrata</taxon>
        <taxon>Euteleostomi</taxon>
        <taxon>Amphibia</taxon>
        <taxon>Batrachia</taxon>
        <taxon>Anura</taxon>
        <taxon>Pelobatoidea</taxon>
        <taxon>Pelobatidae</taxon>
        <taxon>Pelobates</taxon>
    </lineage>
</organism>
<dbReference type="Pfam" id="PF00077">
    <property type="entry name" value="RVP"/>
    <property type="match status" value="1"/>
</dbReference>
<dbReference type="GO" id="GO:0003964">
    <property type="term" value="F:RNA-directed DNA polymerase activity"/>
    <property type="evidence" value="ECO:0007669"/>
    <property type="project" value="UniProtKB-KW"/>
</dbReference>
<dbReference type="Gene3D" id="1.10.340.70">
    <property type="match status" value="1"/>
</dbReference>
<keyword evidence="18" id="KW-1185">Reference proteome</keyword>
<dbReference type="PANTHER" id="PTHR37984:SF5">
    <property type="entry name" value="PROTEIN NYNRIN-LIKE"/>
    <property type="match status" value="1"/>
</dbReference>
<reference evidence="17" key="1">
    <citation type="submission" date="2022-03" db="EMBL/GenBank/DDBJ databases">
        <authorList>
            <person name="Alioto T."/>
            <person name="Alioto T."/>
            <person name="Gomez Garrido J."/>
        </authorList>
    </citation>
    <scope>NUCLEOTIDE SEQUENCE</scope>
</reference>
<dbReference type="InterPro" id="IPR043128">
    <property type="entry name" value="Rev_trsase/Diguanyl_cyclase"/>
</dbReference>
<dbReference type="Gene3D" id="3.30.420.10">
    <property type="entry name" value="Ribonuclease H-like superfamily/Ribonuclease H"/>
    <property type="match status" value="2"/>
</dbReference>
<keyword evidence="3" id="KW-0808">Transferase</keyword>
<dbReference type="Pfam" id="PF17919">
    <property type="entry name" value="RT_RNaseH_2"/>
    <property type="match status" value="1"/>
</dbReference>
<dbReference type="PROSITE" id="PS50878">
    <property type="entry name" value="RT_POL"/>
    <property type="match status" value="1"/>
</dbReference>
<evidence type="ECO:0000256" key="3">
    <source>
        <dbReference type="ARBA" id="ARBA00022679"/>
    </source>
</evidence>
<evidence type="ECO:0000256" key="12">
    <source>
        <dbReference type="SAM" id="Coils"/>
    </source>
</evidence>
<dbReference type="SUPFAM" id="SSF53098">
    <property type="entry name" value="Ribonuclease H-like"/>
    <property type="match status" value="2"/>
</dbReference>
<evidence type="ECO:0000256" key="8">
    <source>
        <dbReference type="ARBA" id="ARBA00022918"/>
    </source>
</evidence>
<dbReference type="EC" id="3.1.26.4" evidence="2"/>
<keyword evidence="12" id="KW-0175">Coiled coil</keyword>
<keyword evidence="6" id="KW-0255">Endonuclease</keyword>
<feature type="domain" description="Integrase catalytic" evidence="16">
    <location>
        <begin position="1505"/>
        <end position="1664"/>
    </location>
</feature>
<dbReference type="Pfam" id="PF00665">
    <property type="entry name" value="rve"/>
    <property type="match status" value="1"/>
</dbReference>
<comment type="similarity">
    <text evidence="1">Belongs to the beta type-B retroviral polymerase family. HERV class-II K(HML-2) pol subfamily.</text>
</comment>
<protein>
    <recommendedName>
        <fullName evidence="11">Gypsy retrotransposon integrase-like protein 1</fullName>
        <ecNumber evidence="2">3.1.26.4</ecNumber>
    </recommendedName>
</protein>
<keyword evidence="5" id="KW-0540">Nuclease</keyword>
<dbReference type="Pfam" id="PF00075">
    <property type="entry name" value="RNase_H"/>
    <property type="match status" value="1"/>
</dbReference>
<name>A0AAD1VJJ0_PELCU</name>
<dbReference type="FunFam" id="3.30.70.270:FF:000020">
    <property type="entry name" value="Transposon Tf2-6 polyprotein-like Protein"/>
    <property type="match status" value="1"/>
</dbReference>
<dbReference type="Pfam" id="PF17921">
    <property type="entry name" value="Integrase_H2C2"/>
    <property type="match status" value="1"/>
</dbReference>
<dbReference type="InterPro" id="IPR012337">
    <property type="entry name" value="RNaseH-like_sf"/>
</dbReference>
<evidence type="ECO:0000256" key="1">
    <source>
        <dbReference type="ARBA" id="ARBA00010879"/>
    </source>
</evidence>
<dbReference type="InterPro" id="IPR002156">
    <property type="entry name" value="RNaseH_domain"/>
</dbReference>
<dbReference type="Gene3D" id="3.10.10.10">
    <property type="entry name" value="HIV Type 1 Reverse Transcriptase, subunit A, domain 1"/>
    <property type="match status" value="1"/>
</dbReference>
<evidence type="ECO:0000256" key="13">
    <source>
        <dbReference type="SAM" id="MobiDB-lite"/>
    </source>
</evidence>
<accession>A0AAD1VJJ0</accession>
<dbReference type="GO" id="GO:0004523">
    <property type="term" value="F:RNA-DNA hybrid ribonuclease activity"/>
    <property type="evidence" value="ECO:0007669"/>
    <property type="project" value="UniProtKB-EC"/>
</dbReference>
<proteinExistence type="inferred from homology"/>
<sequence>MQLKDDKVKKGRSLQALLDMLMMSLQMIEQLQVSFNLQASLIDTLHVQLEDYRTQAQNAAHAAGFLQDKVHNLESKNIILDQAVDTLQCLRTKHCPSLKLGGKARGSAIFKKSPVAHENKWYQIATLSVDLPSALINEDDIAMWMEHKNENIEFPSQTISVPSAPPTYTHLYPELPIEFSKTNLVPCNPITRGPQLEANEVLSDDKLKEISAHHARIEKEYNDMEMTLHNVKQSFSQEHQQRRDLEAELSEAARLLTETKTDLERFRLDNDELQRVNDKLKATTKKQEKTTSILHDTTQDLKTANKQLQSDLKEAKTKRHIVISDPVNVHMTAPSSVKATEARAVLSEIGQAPVNKGTIEDFNRFTHWIGKLLRWGSSDSQLIEIFLKGLGSCSAVIEGFAQTFSQLLERCCHKLFHLSSPFQINKAFISLPNESITETANRVIVFLAALTNGATSSEKRSEIQADLKLDPAVRELIFTLVPSNISHVMTICYGDLRNVDFNSWLDRLQVEMDRYSKPSPISEITYQAQRSWRDGQQLNNASNTWQTEGPQYRGRGGFRGRFNTTRRGIGKDDKWGRPMCTMLVDGEKINTLIDTGAAATLISGTPKTSKFTTACIVGVTGMPKTVYVEPRTLKIGSKTIRSDVFLEKDALSLLGAPDIVKFGFIIDLMNHMLWNIEGSTSPSEHTRIGLGSNLPPVHVVYPHEDVGAVKGIKIKHPPAPPVDTESWWHEYADVWAKDSLDCGKSQLMVSLDGTHHPYVKQYPIPREAEKDLEVIIDQLLQRGLIRPCQTAGSSPVWPIRKKDNTWRLTIDYRRLNETVFRTAPVVASYPELIAKLTPEMQYYTVLDLANGFYSVQVTPETQYRTAFAFQSKQYCWTVLPQGYCDSPAIFHSMLAQALKSHNLHNKIVQYVDDLLIANDSRESNIKLLKKVLECLKKHGLKLNPDKCQLVQQKVNYLGLELGPTGRSILEDRVKHILSLPRPVDVKSLQQFLGLTGFCREFVANYALLAEPLSDLLKQNKFEWNDSHTQTFSSLKSALASAPILGTPASDKPFYLYSSVSDTTLGAVVAQYHGDIIAPIAYLSRKMTSPELKFGPCEKIALVTYWTIQRLRYLLSGQHIVIRSHHNPLLLLKKHNLALSDIRNERVVRWMTTLLTEHITVEPLKEPSVHVLGVLIQGQDHVCHPMIAPKAHSVFKEGSPADVGNNPVWYIDASSSVIDGKRMTGFAGVLLEGRTILDLFQYACKNAGAQFAELAALLTLIRDKIGKGGTHFVVTDSMYVFRGALILLTFWVNNKWQSTDGSIVQHKGLWERIQDLSKDHVGFIKLVKVKAHRSKGPLAYGNSLADKFAKEAACLPDIPLWEEEDVLYHTPLAPVQLYAPDDDGTRWSVLREHQEYDLVLAPLFDDLAPKLGKETLKILHDILVKDTEHGPVWVIPSHLVKCLLAWVHGSIAGGHPKLQECMDRMSKLGWWPTMRRDIQDHIDRCIVCAHQDPARQLTRGALMRHAPTGPWNRLQVDYVGTLPLTARKNRYILVVVDSFSRWIEAFATPNKTAGTTAKILVQNVFCHFGIPKQMDSDNGGEFVNTILKEITSWLDLPWDFHIAYHPQSRGMVERMNGQIKKELSKICNANGKNWDILLPFVLARMRSRVNRHIQMSPYEVLFGRSMPSWERLLLPMDISTSVALCNEEWAKEHSLWLTTVQGQALHTDAVSALKSKSDFDKKSDLTEYQVGDSVCMLKQGQKNPRKFPKDCWEGPYLIVDKVGPSVYLIQKSDGLNVYKHAMHLKLFKGS</sequence>
<evidence type="ECO:0000256" key="5">
    <source>
        <dbReference type="ARBA" id="ARBA00022722"/>
    </source>
</evidence>
<evidence type="ECO:0000256" key="2">
    <source>
        <dbReference type="ARBA" id="ARBA00012180"/>
    </source>
</evidence>
<dbReference type="InterPro" id="IPR018061">
    <property type="entry name" value="Retropepsins"/>
</dbReference>
<dbReference type="Pfam" id="PF00078">
    <property type="entry name" value="RVT_1"/>
    <property type="match status" value="1"/>
</dbReference>
<dbReference type="PANTHER" id="PTHR37984">
    <property type="entry name" value="PROTEIN CBG26694"/>
    <property type="match status" value="1"/>
</dbReference>
<keyword evidence="4" id="KW-0548">Nucleotidyltransferase</keyword>
<dbReference type="SUPFAM" id="SSF50630">
    <property type="entry name" value="Acid proteases"/>
    <property type="match status" value="1"/>
</dbReference>
<keyword evidence="7" id="KW-0378">Hydrolase</keyword>
<dbReference type="PROSITE" id="PS50994">
    <property type="entry name" value="INTEGRASE"/>
    <property type="match status" value="1"/>
</dbReference>
<evidence type="ECO:0000256" key="10">
    <source>
        <dbReference type="ARBA" id="ARBA00023268"/>
    </source>
</evidence>
<dbReference type="Proteomes" id="UP001295444">
    <property type="component" value="Chromosome 01"/>
</dbReference>
<dbReference type="GO" id="GO:0006310">
    <property type="term" value="P:DNA recombination"/>
    <property type="evidence" value="ECO:0007669"/>
    <property type="project" value="UniProtKB-KW"/>
</dbReference>
<dbReference type="Gene3D" id="2.40.70.10">
    <property type="entry name" value="Acid Proteases"/>
    <property type="match status" value="1"/>
</dbReference>
<feature type="domain" description="RNase H type-1" evidence="15">
    <location>
        <begin position="1202"/>
        <end position="1353"/>
    </location>
</feature>
<dbReference type="EMBL" id="OW240912">
    <property type="protein sequence ID" value="CAH2221407.1"/>
    <property type="molecule type" value="Genomic_DNA"/>
</dbReference>
<dbReference type="InterPro" id="IPR041577">
    <property type="entry name" value="RT_RNaseH_2"/>
</dbReference>
<dbReference type="GO" id="GO:0015074">
    <property type="term" value="P:DNA integration"/>
    <property type="evidence" value="ECO:0007669"/>
    <property type="project" value="InterPro"/>
</dbReference>
<dbReference type="InterPro" id="IPR000477">
    <property type="entry name" value="RT_dom"/>
</dbReference>
<dbReference type="InterPro" id="IPR041588">
    <property type="entry name" value="Integrase_H2C2"/>
</dbReference>
<evidence type="ECO:0000259" key="14">
    <source>
        <dbReference type="PROSITE" id="PS50878"/>
    </source>
</evidence>
<evidence type="ECO:0000256" key="11">
    <source>
        <dbReference type="ARBA" id="ARBA00039658"/>
    </source>
</evidence>
<dbReference type="InterPro" id="IPR050951">
    <property type="entry name" value="Retrovirus_Pol_polyprotein"/>
</dbReference>
<evidence type="ECO:0000256" key="6">
    <source>
        <dbReference type="ARBA" id="ARBA00022759"/>
    </source>
</evidence>